<dbReference type="Proteomes" id="UP001461498">
    <property type="component" value="Unassembled WGS sequence"/>
</dbReference>
<dbReference type="PANTHER" id="PTHR43677:SF4">
    <property type="entry name" value="QUINONE OXIDOREDUCTASE-LIKE PROTEIN 2"/>
    <property type="match status" value="1"/>
</dbReference>
<dbReference type="InterPro" id="IPR011032">
    <property type="entry name" value="GroES-like_sf"/>
</dbReference>
<dbReference type="Pfam" id="PF08240">
    <property type="entry name" value="ADH_N"/>
    <property type="match status" value="1"/>
</dbReference>
<dbReference type="SUPFAM" id="SSF51735">
    <property type="entry name" value="NAD(P)-binding Rossmann-fold domains"/>
    <property type="match status" value="1"/>
</dbReference>
<feature type="domain" description="Enoyl reductase (ER)" evidence="1">
    <location>
        <begin position="33"/>
        <end position="347"/>
    </location>
</feature>
<dbReference type="InterPro" id="IPR036291">
    <property type="entry name" value="NAD(P)-bd_dom_sf"/>
</dbReference>
<dbReference type="InterPro" id="IPR013154">
    <property type="entry name" value="ADH-like_N"/>
</dbReference>
<sequence>MTSLSLSRKCFFKIATGLVRRNSSTYNAAILEKFNKPLKIGNKKSKSLDDGEARITVHSCAINPSDFLLAEGVNPNKYPVPITPGYELTGVIKEVNGCKNVAKGDRVVALSKDKLGGFAEECVVHENDIWLLPSSVPYDDGAALVDSFGTAMLGLSHRAKLTEKQVVLATFAPVHGYGALDIAANVFKAKVIAVCMNESDTEKLRERGAWSTLAYNEKQMISLVNDLTNKEGVHIVYDTLAGDVLKSCLKCVRHEGNLIVAGYTLKELPKVSISQMLTLPSFNIMGVSLLSYRTHDPKMYRQVVSEVIEMMDQGLISPTISAKYSLADINKALEEIKAKQEIGKIIIQVKS</sequence>
<dbReference type="Gene3D" id="3.90.180.10">
    <property type="entry name" value="Medium-chain alcohol dehydrogenases, catalytic domain"/>
    <property type="match status" value="1"/>
</dbReference>
<dbReference type="PANTHER" id="PTHR43677">
    <property type="entry name" value="SHORT-CHAIN DEHYDROGENASE/REDUCTASE"/>
    <property type="match status" value="1"/>
</dbReference>
<dbReference type="InterPro" id="IPR051397">
    <property type="entry name" value="Zn-ADH-like_protein"/>
</dbReference>
<organism evidence="2 3">
    <name type="scientific">Rhynocoris fuscipes</name>
    <dbReference type="NCBI Taxonomy" id="488301"/>
    <lineage>
        <taxon>Eukaryota</taxon>
        <taxon>Metazoa</taxon>
        <taxon>Ecdysozoa</taxon>
        <taxon>Arthropoda</taxon>
        <taxon>Hexapoda</taxon>
        <taxon>Insecta</taxon>
        <taxon>Pterygota</taxon>
        <taxon>Neoptera</taxon>
        <taxon>Paraneoptera</taxon>
        <taxon>Hemiptera</taxon>
        <taxon>Heteroptera</taxon>
        <taxon>Panheteroptera</taxon>
        <taxon>Cimicomorpha</taxon>
        <taxon>Reduviidae</taxon>
        <taxon>Harpactorinae</taxon>
        <taxon>Harpactorini</taxon>
        <taxon>Rhynocoris</taxon>
    </lineage>
</organism>
<evidence type="ECO:0000313" key="2">
    <source>
        <dbReference type="EMBL" id="KAK9501087.1"/>
    </source>
</evidence>
<dbReference type="InterPro" id="IPR020843">
    <property type="entry name" value="ER"/>
</dbReference>
<dbReference type="AlphaFoldDB" id="A0AAW1CWT4"/>
<dbReference type="GO" id="GO:0005739">
    <property type="term" value="C:mitochondrion"/>
    <property type="evidence" value="ECO:0007669"/>
    <property type="project" value="TreeGrafter"/>
</dbReference>
<dbReference type="SMART" id="SM00829">
    <property type="entry name" value="PKS_ER"/>
    <property type="match status" value="1"/>
</dbReference>
<evidence type="ECO:0000259" key="1">
    <source>
        <dbReference type="SMART" id="SM00829"/>
    </source>
</evidence>
<dbReference type="Gene3D" id="3.40.50.720">
    <property type="entry name" value="NAD(P)-binding Rossmann-like Domain"/>
    <property type="match status" value="1"/>
</dbReference>
<accession>A0AAW1CWT4</accession>
<reference evidence="2 3" key="1">
    <citation type="submission" date="2022-12" db="EMBL/GenBank/DDBJ databases">
        <title>Chromosome-level genome assembly of true bugs.</title>
        <authorList>
            <person name="Ma L."/>
            <person name="Li H."/>
        </authorList>
    </citation>
    <scope>NUCLEOTIDE SEQUENCE [LARGE SCALE GENOMIC DNA]</scope>
    <source>
        <strain evidence="2">Lab_2022b</strain>
    </source>
</reference>
<evidence type="ECO:0000313" key="3">
    <source>
        <dbReference type="Proteomes" id="UP001461498"/>
    </source>
</evidence>
<keyword evidence="3" id="KW-1185">Reference proteome</keyword>
<dbReference type="SUPFAM" id="SSF50129">
    <property type="entry name" value="GroES-like"/>
    <property type="match status" value="1"/>
</dbReference>
<comment type="caution">
    <text evidence="2">The sequence shown here is derived from an EMBL/GenBank/DDBJ whole genome shotgun (WGS) entry which is preliminary data.</text>
</comment>
<protein>
    <recommendedName>
        <fullName evidence="1">Enoyl reductase (ER) domain-containing protein</fullName>
    </recommendedName>
</protein>
<proteinExistence type="predicted"/>
<dbReference type="Pfam" id="PF00107">
    <property type="entry name" value="ADH_zinc_N"/>
    <property type="match status" value="1"/>
</dbReference>
<gene>
    <name evidence="2" type="ORF">O3M35_002201</name>
</gene>
<dbReference type="InterPro" id="IPR013149">
    <property type="entry name" value="ADH-like_C"/>
</dbReference>
<dbReference type="GO" id="GO:0016491">
    <property type="term" value="F:oxidoreductase activity"/>
    <property type="evidence" value="ECO:0007669"/>
    <property type="project" value="InterPro"/>
</dbReference>
<name>A0AAW1CWT4_9HEMI</name>
<dbReference type="EMBL" id="JAPXFL010000010">
    <property type="protein sequence ID" value="KAK9501087.1"/>
    <property type="molecule type" value="Genomic_DNA"/>
</dbReference>